<feature type="non-terminal residue" evidence="2">
    <location>
        <position position="83"/>
    </location>
</feature>
<evidence type="ECO:0000256" key="1">
    <source>
        <dbReference type="SAM" id="MobiDB-lite"/>
    </source>
</evidence>
<feature type="non-terminal residue" evidence="2">
    <location>
        <position position="1"/>
    </location>
</feature>
<keyword evidence="3" id="KW-1185">Reference proteome</keyword>
<sequence length="83" mass="9016">VPDSKEATTTQCAVPEGEPSKVNHVTYVSLSSRASALGERQRHRAKVHPSKRTMSCPPGATRSIISGPWSLEWLHDRNHGDAG</sequence>
<feature type="region of interest" description="Disordered" evidence="1">
    <location>
        <begin position="35"/>
        <end position="61"/>
    </location>
</feature>
<feature type="compositionally biased region" description="Basic residues" evidence="1">
    <location>
        <begin position="41"/>
        <end position="51"/>
    </location>
</feature>
<evidence type="ECO:0000313" key="3">
    <source>
        <dbReference type="Proteomes" id="UP000265520"/>
    </source>
</evidence>
<dbReference type="EMBL" id="LXQA010710233">
    <property type="protein sequence ID" value="MCI67152.1"/>
    <property type="molecule type" value="Genomic_DNA"/>
</dbReference>
<feature type="region of interest" description="Disordered" evidence="1">
    <location>
        <begin position="1"/>
        <end position="20"/>
    </location>
</feature>
<evidence type="ECO:0008006" key="4">
    <source>
        <dbReference type="Google" id="ProtNLM"/>
    </source>
</evidence>
<proteinExistence type="predicted"/>
<organism evidence="2 3">
    <name type="scientific">Trifolium medium</name>
    <dbReference type="NCBI Taxonomy" id="97028"/>
    <lineage>
        <taxon>Eukaryota</taxon>
        <taxon>Viridiplantae</taxon>
        <taxon>Streptophyta</taxon>
        <taxon>Embryophyta</taxon>
        <taxon>Tracheophyta</taxon>
        <taxon>Spermatophyta</taxon>
        <taxon>Magnoliopsida</taxon>
        <taxon>eudicotyledons</taxon>
        <taxon>Gunneridae</taxon>
        <taxon>Pentapetalae</taxon>
        <taxon>rosids</taxon>
        <taxon>fabids</taxon>
        <taxon>Fabales</taxon>
        <taxon>Fabaceae</taxon>
        <taxon>Papilionoideae</taxon>
        <taxon>50 kb inversion clade</taxon>
        <taxon>NPAAA clade</taxon>
        <taxon>Hologalegina</taxon>
        <taxon>IRL clade</taxon>
        <taxon>Trifolieae</taxon>
        <taxon>Trifolium</taxon>
    </lineage>
</organism>
<dbReference type="Proteomes" id="UP000265520">
    <property type="component" value="Unassembled WGS sequence"/>
</dbReference>
<evidence type="ECO:0000313" key="2">
    <source>
        <dbReference type="EMBL" id="MCI67152.1"/>
    </source>
</evidence>
<protein>
    <recommendedName>
        <fullName evidence="4">DUF4283 domain protein</fullName>
    </recommendedName>
</protein>
<comment type="caution">
    <text evidence="2">The sequence shown here is derived from an EMBL/GenBank/DDBJ whole genome shotgun (WGS) entry which is preliminary data.</text>
</comment>
<accession>A0A392U166</accession>
<name>A0A392U166_9FABA</name>
<dbReference type="AlphaFoldDB" id="A0A392U166"/>
<reference evidence="2 3" key="1">
    <citation type="journal article" date="2018" name="Front. Plant Sci.">
        <title>Red Clover (Trifolium pratense) and Zigzag Clover (T. medium) - A Picture of Genomic Similarities and Differences.</title>
        <authorList>
            <person name="Dluhosova J."/>
            <person name="Istvanek J."/>
            <person name="Nedelnik J."/>
            <person name="Repkova J."/>
        </authorList>
    </citation>
    <scope>NUCLEOTIDE SEQUENCE [LARGE SCALE GENOMIC DNA]</scope>
    <source>
        <strain evidence="3">cv. 10/8</strain>
        <tissue evidence="2">Leaf</tissue>
    </source>
</reference>